<protein>
    <recommendedName>
        <fullName evidence="3">SsuA/THI5-like domain-containing protein</fullName>
    </recommendedName>
</protein>
<evidence type="ECO:0008006" key="3">
    <source>
        <dbReference type="Google" id="ProtNLM"/>
    </source>
</evidence>
<dbReference type="Proteomes" id="UP000746471">
    <property type="component" value="Unassembled WGS sequence"/>
</dbReference>
<organism evidence="1 2">
    <name type="scientific">Fusibacter paucivorans</name>
    <dbReference type="NCBI Taxonomy" id="76009"/>
    <lineage>
        <taxon>Bacteria</taxon>
        <taxon>Bacillati</taxon>
        <taxon>Bacillota</taxon>
        <taxon>Clostridia</taxon>
        <taxon>Eubacteriales</taxon>
        <taxon>Eubacteriales Family XII. Incertae Sedis</taxon>
        <taxon>Fusibacter</taxon>
    </lineage>
</organism>
<dbReference type="EMBL" id="JAHBCL010000020">
    <property type="protein sequence ID" value="MBS7527423.1"/>
    <property type="molecule type" value="Genomic_DNA"/>
</dbReference>
<accession>A0ABS5PQI4</accession>
<keyword evidence="2" id="KW-1185">Reference proteome</keyword>
<reference evidence="1 2" key="1">
    <citation type="submission" date="2021-05" db="EMBL/GenBank/DDBJ databases">
        <title>Fusibacter ferrireducens sp. nov., an anaerobic, sulfur- and Fe-reducing bacterium isolated from the mangrove sediment.</title>
        <authorList>
            <person name="Qiu D."/>
        </authorList>
    </citation>
    <scope>NUCLEOTIDE SEQUENCE [LARGE SCALE GENOMIC DNA]</scope>
    <source>
        <strain evidence="1 2">DSM 12116</strain>
    </source>
</reference>
<proteinExistence type="predicted"/>
<evidence type="ECO:0000313" key="1">
    <source>
        <dbReference type="EMBL" id="MBS7527423.1"/>
    </source>
</evidence>
<name>A0ABS5PQI4_9FIRM</name>
<evidence type="ECO:0000313" key="2">
    <source>
        <dbReference type="Proteomes" id="UP000746471"/>
    </source>
</evidence>
<gene>
    <name evidence="1" type="ORF">KHM83_12130</name>
</gene>
<comment type="caution">
    <text evidence="1">The sequence shown here is derived from an EMBL/GenBank/DDBJ whole genome shotgun (WGS) entry which is preliminary data.</text>
</comment>
<dbReference type="RefSeq" id="WP_213237283.1">
    <property type="nucleotide sequence ID" value="NZ_JAHBCL010000020.1"/>
</dbReference>
<sequence>MKTKVIIGLICLTAIGSIVFQALFAGSEPSQSIDVHFLNYWANVPLREVTDVKVDNTTLPVKAVAYDDLNTLLGAADQTDTALIIIDALTFLEYHDIFTDYAIYALRPKASYLMVDPKHTSIEHVNDIKGAVLGINGKASDEYVFRTVIDMEGIIGLSLDEIACTNLYDQINLLTDSMINYAVLEAPYDQYVLSRGARKLYTFDHMFDAVLVPKSLDDHQLEQVTSYLNEAVAVSQDDKTEKWLDAYFPTLRDYLSTDYMPFESFERPDPEVINQMITYFYATNRIDTKYALNEIVIEGFK</sequence>